<evidence type="ECO:0000256" key="1">
    <source>
        <dbReference type="ARBA" id="ARBA00008876"/>
    </source>
</evidence>
<dbReference type="GO" id="GO:0046872">
    <property type="term" value="F:metal ion binding"/>
    <property type="evidence" value="ECO:0007669"/>
    <property type="project" value="UniProtKB-KW"/>
</dbReference>
<keyword evidence="5" id="KW-0411">Iron-sulfur</keyword>
<keyword evidence="6" id="KW-0456">Lyase</keyword>
<sequence length="289" mass="30914">MVGTNITREKIVETVSNLVIKAAKILPAGVIHALKKAKTEEESQTAKKVLEILIKNAELAEKNSLPICQDTGIDCVFVDLGRELTLEFDLEEAIQEGIRQGTKKGFLRASVADPLKRKNTGDNTPGIIHLNLVSGRQLVIKVLPKGCGSENMSALYMLPPSAGVDGIIEKVVNRVFEAGANPCPPGIIGIGIGGTMEMAALLSKKALLRPIGEHSKSDDVRELEKKILHKINDLGIGPLGLGGKTTALWVSIEVYPCHIASLPVAINYQCHAARCATATLVDGEMEVAF</sequence>
<keyword evidence="3" id="KW-0479">Metal-binding</keyword>
<dbReference type="NCBIfam" id="TIGR00722">
    <property type="entry name" value="ttdA_fumA_fumB"/>
    <property type="match status" value="1"/>
</dbReference>
<reference evidence="8 9" key="1">
    <citation type="submission" date="2016-06" db="EMBL/GenBank/DDBJ databases">
        <title>Respiratory ammonification of nitrate coupled to the oxidation of elemental sulfur in deep-sea autotrophic thermophilic bacteria.</title>
        <authorList>
            <person name="Slobodkina G.B."/>
            <person name="Mardanov A.V."/>
            <person name="Ravin N.V."/>
            <person name="Frolova A.A."/>
            <person name="Viryasiv M.B."/>
            <person name="Chernyh N.A."/>
            <person name="Bonch-Osmolovskaya E.A."/>
            <person name="Slobodkin A.I."/>
        </authorList>
    </citation>
    <scope>NUCLEOTIDE SEQUENCE [LARGE SCALE GENOMIC DNA]</scope>
    <source>
        <strain evidence="8 9">S69</strain>
    </source>
</reference>
<comment type="caution">
    <text evidence="8">The sequence shown here is derived from an EMBL/GenBank/DDBJ whole genome shotgun (WGS) entry which is preliminary data.</text>
</comment>
<evidence type="ECO:0000256" key="3">
    <source>
        <dbReference type="ARBA" id="ARBA00022723"/>
    </source>
</evidence>
<comment type="similarity">
    <text evidence="1">Belongs to the class-I fumarase family.</text>
</comment>
<accession>A0A1B9F6Y8</accession>
<evidence type="ECO:0000256" key="2">
    <source>
        <dbReference type="ARBA" id="ARBA00022485"/>
    </source>
</evidence>
<gene>
    <name evidence="8" type="ORF">DBT_1011</name>
</gene>
<name>A0A1B9F6Y8_9BACT</name>
<dbReference type="OrthoDB" id="9798978at2"/>
<organism evidence="8 9">
    <name type="scientific">Dissulfuribacter thermophilus</name>
    <dbReference type="NCBI Taxonomy" id="1156395"/>
    <lineage>
        <taxon>Bacteria</taxon>
        <taxon>Pseudomonadati</taxon>
        <taxon>Thermodesulfobacteriota</taxon>
        <taxon>Dissulfuribacteria</taxon>
        <taxon>Dissulfuribacterales</taxon>
        <taxon>Dissulfuribacteraceae</taxon>
        <taxon>Dissulfuribacter</taxon>
    </lineage>
</organism>
<evidence type="ECO:0000313" key="9">
    <source>
        <dbReference type="Proteomes" id="UP000093080"/>
    </source>
</evidence>
<dbReference type="NCBIfam" id="NF004885">
    <property type="entry name" value="PRK06246.1"/>
    <property type="match status" value="1"/>
</dbReference>
<dbReference type="AlphaFoldDB" id="A0A1B9F6Y8"/>
<dbReference type="PANTHER" id="PTHR30389:SF17">
    <property type="entry name" value="L(+)-TARTRATE DEHYDRATASE SUBUNIT ALPHA-RELATED"/>
    <property type="match status" value="1"/>
</dbReference>
<feature type="domain" description="Fe-S hydro-lyase tartrate dehydratase alpha-type catalytic" evidence="7">
    <location>
        <begin position="13"/>
        <end position="278"/>
    </location>
</feature>
<dbReference type="STRING" id="1156395.DBT_1011"/>
<dbReference type="PATRIC" id="fig|1156395.6.peg.1028"/>
<dbReference type="GO" id="GO:0051539">
    <property type="term" value="F:4 iron, 4 sulfur cluster binding"/>
    <property type="evidence" value="ECO:0007669"/>
    <property type="project" value="UniProtKB-KW"/>
</dbReference>
<evidence type="ECO:0000256" key="6">
    <source>
        <dbReference type="ARBA" id="ARBA00023239"/>
    </source>
</evidence>
<dbReference type="InterPro" id="IPR051208">
    <property type="entry name" value="Class-I_Fumarase/Tartrate_DH"/>
</dbReference>
<proteinExistence type="inferred from homology"/>
<evidence type="ECO:0000259" key="7">
    <source>
        <dbReference type="Pfam" id="PF05681"/>
    </source>
</evidence>
<keyword evidence="9" id="KW-1185">Reference proteome</keyword>
<dbReference type="InterPro" id="IPR004646">
    <property type="entry name" value="Fe-S_hydro-lyase_TtdA-typ_cat"/>
</dbReference>
<dbReference type="Pfam" id="PF05681">
    <property type="entry name" value="Fumerase"/>
    <property type="match status" value="1"/>
</dbReference>
<protein>
    <submittedName>
        <fullName evidence="8">Fumarate hydratase class I, aerobic</fullName>
    </submittedName>
</protein>
<dbReference type="RefSeq" id="WP_067617027.1">
    <property type="nucleotide sequence ID" value="NZ_MAGO01000004.1"/>
</dbReference>
<evidence type="ECO:0000313" key="8">
    <source>
        <dbReference type="EMBL" id="OCC15660.1"/>
    </source>
</evidence>
<evidence type="ECO:0000256" key="4">
    <source>
        <dbReference type="ARBA" id="ARBA00023004"/>
    </source>
</evidence>
<keyword evidence="4" id="KW-0408">Iron</keyword>
<dbReference type="Proteomes" id="UP000093080">
    <property type="component" value="Unassembled WGS sequence"/>
</dbReference>
<dbReference type="PANTHER" id="PTHR30389">
    <property type="entry name" value="FUMARATE HYDRATASE-RELATED"/>
    <property type="match status" value="1"/>
</dbReference>
<evidence type="ECO:0000256" key="5">
    <source>
        <dbReference type="ARBA" id="ARBA00023014"/>
    </source>
</evidence>
<dbReference type="EMBL" id="MAGO01000004">
    <property type="protein sequence ID" value="OCC15660.1"/>
    <property type="molecule type" value="Genomic_DNA"/>
</dbReference>
<keyword evidence="2" id="KW-0004">4Fe-4S</keyword>
<dbReference type="GO" id="GO:0016829">
    <property type="term" value="F:lyase activity"/>
    <property type="evidence" value="ECO:0007669"/>
    <property type="project" value="UniProtKB-KW"/>
</dbReference>